<dbReference type="EMBL" id="CP025704">
    <property type="protein sequence ID" value="AUN99794.1"/>
    <property type="molecule type" value="Genomic_DNA"/>
</dbReference>
<sequence length="257" mass="28998">MMKKTLTLLTLILSNQGHAQEIADKGYRLSGEAVMKDFTLMRLTPSEDHLIRYILKTNHKVPREEAVAIASNVLKVSECLKIDPWLLTGLIQKESTFKRDAVSPTNAAGLTQFTSVGFKEVNDQLGIRGKEGATENAILYYSSKIRDCIDPGWVDLWNRVSATPEDPDFFNLLKEEIKTDIPTAVTYGAILLKTYVAYVDNRSSRAEVDLPLSETYYQALQIYNGEEGNAKVNYAKAIFKNVQNLYPHKVNFPFLQQ</sequence>
<dbReference type="RefSeq" id="WP_102245083.1">
    <property type="nucleotide sequence ID" value="NZ_CP025704.1"/>
</dbReference>
<dbReference type="Gene3D" id="1.10.530.10">
    <property type="match status" value="1"/>
</dbReference>
<dbReference type="InterPro" id="IPR008258">
    <property type="entry name" value="Transglycosylase_SLT_dom_1"/>
</dbReference>
<dbReference type="AlphaFoldDB" id="A0A2K9NYL9"/>
<proteinExistence type="predicted"/>
<gene>
    <name evidence="1" type="ORF">C0V70_17115</name>
</gene>
<dbReference type="InterPro" id="IPR023346">
    <property type="entry name" value="Lysozyme-like_dom_sf"/>
</dbReference>
<protein>
    <submittedName>
        <fullName evidence="1">Uncharacterized protein</fullName>
    </submittedName>
</protein>
<evidence type="ECO:0000313" key="1">
    <source>
        <dbReference type="EMBL" id="AUN99794.1"/>
    </source>
</evidence>
<accession>A0A2K9NYL9</accession>
<dbReference type="Pfam" id="PF01464">
    <property type="entry name" value="SLT"/>
    <property type="match status" value="1"/>
</dbReference>
<dbReference type="SUPFAM" id="SSF53955">
    <property type="entry name" value="Lysozyme-like"/>
    <property type="match status" value="1"/>
</dbReference>
<name>A0A2K9NYL9_BACTC</name>
<keyword evidence="2" id="KW-1185">Reference proteome</keyword>
<dbReference type="KEGG" id="bsto:C0V70_17115"/>
<evidence type="ECO:0000313" key="2">
    <source>
        <dbReference type="Proteomes" id="UP000235584"/>
    </source>
</evidence>
<dbReference type="OrthoDB" id="92254at2"/>
<dbReference type="Proteomes" id="UP000235584">
    <property type="component" value="Chromosome"/>
</dbReference>
<organism evidence="1 2">
    <name type="scientific">Bacteriovorax stolpii</name>
    <name type="common">Bdellovibrio stolpii</name>
    <dbReference type="NCBI Taxonomy" id="960"/>
    <lineage>
        <taxon>Bacteria</taxon>
        <taxon>Pseudomonadati</taxon>
        <taxon>Bdellovibrionota</taxon>
        <taxon>Bacteriovoracia</taxon>
        <taxon>Bacteriovoracales</taxon>
        <taxon>Bacteriovoracaceae</taxon>
        <taxon>Bacteriovorax</taxon>
    </lineage>
</organism>
<reference evidence="1 2" key="1">
    <citation type="submission" date="2018-01" db="EMBL/GenBank/DDBJ databases">
        <title>Complete genome sequence of Bacteriovorax stolpii DSM12778.</title>
        <authorList>
            <person name="Tang B."/>
            <person name="Chang J."/>
        </authorList>
    </citation>
    <scope>NUCLEOTIDE SEQUENCE [LARGE SCALE GENOMIC DNA]</scope>
    <source>
        <strain evidence="1 2">DSM 12778</strain>
    </source>
</reference>